<keyword evidence="4 6" id="KW-0288">FMN</keyword>
<evidence type="ECO:0000259" key="7">
    <source>
        <dbReference type="SMART" id="SM00900"/>
    </source>
</evidence>
<dbReference type="GO" id="GO:0010181">
    <property type="term" value="F:FMN binding"/>
    <property type="evidence" value="ECO:0007669"/>
    <property type="project" value="InterPro"/>
</dbReference>
<dbReference type="NCBIfam" id="TIGR01947">
    <property type="entry name" value="rnfG"/>
    <property type="match status" value="1"/>
</dbReference>
<reference evidence="8" key="1">
    <citation type="journal article" date="2015" name="Genome Announc.">
        <title>Draft Genome Sequence of Bacteroidales Strain TBC1, a Novel Isolate from a Methanogenic Wastewater Treatment System.</title>
        <authorList>
            <person name="Tourlousse D.M."/>
            <person name="Matsuura N."/>
            <person name="Sun L."/>
            <person name="Toyonaga M."/>
            <person name="Kuroda K."/>
            <person name="Ohashi A."/>
            <person name="Cruz R."/>
            <person name="Yamaguchi T."/>
            <person name="Sekiguchi Y."/>
        </authorList>
    </citation>
    <scope>NUCLEOTIDE SEQUENCE [LARGE SCALE GENOMIC DNA]</scope>
    <source>
        <strain evidence="8">TBC1</strain>
    </source>
</reference>
<dbReference type="InterPro" id="IPR010209">
    <property type="entry name" value="Ion_transpt_RnfG/RsxG"/>
</dbReference>
<keyword evidence="6" id="KW-1003">Cell membrane</keyword>
<keyword evidence="6" id="KW-0812">Transmembrane</keyword>
<keyword evidence="9" id="KW-1185">Reference proteome</keyword>
<dbReference type="HAMAP" id="MF_00479">
    <property type="entry name" value="RsxG_RnfG"/>
    <property type="match status" value="1"/>
</dbReference>
<dbReference type="RefSeq" id="WP_062045225.1">
    <property type="nucleotide sequence ID" value="NZ_DF968183.1"/>
</dbReference>
<keyword evidence="6" id="KW-1133">Transmembrane helix</keyword>
<gene>
    <name evidence="6" type="primary">rnfG</name>
    <name evidence="8" type="ORF">TBC1_12932</name>
</gene>
<dbReference type="EMBL" id="DF968183">
    <property type="protein sequence ID" value="GAP45112.1"/>
    <property type="molecule type" value="Genomic_DNA"/>
</dbReference>
<evidence type="ECO:0000256" key="1">
    <source>
        <dbReference type="ARBA" id="ARBA00022448"/>
    </source>
</evidence>
<dbReference type="Proteomes" id="UP000053091">
    <property type="component" value="Unassembled WGS sequence"/>
</dbReference>
<evidence type="ECO:0000256" key="5">
    <source>
        <dbReference type="ARBA" id="ARBA00022982"/>
    </source>
</evidence>
<keyword evidence="2 6" id="KW-0597">Phosphoprotein</keyword>
<comment type="cofactor">
    <cofactor evidence="6">
        <name>FMN</name>
        <dbReference type="ChEBI" id="CHEBI:58210"/>
    </cofactor>
</comment>
<dbReference type="AlphaFoldDB" id="A0A0S7C7B2"/>
<keyword evidence="3 6" id="KW-0285">Flavoprotein</keyword>
<dbReference type="OrthoDB" id="9794010at2"/>
<accession>A0A0S7C7B2</accession>
<dbReference type="PANTHER" id="PTHR36118">
    <property type="entry name" value="ION-TRANSLOCATING OXIDOREDUCTASE COMPLEX SUBUNIT G"/>
    <property type="match status" value="1"/>
</dbReference>
<evidence type="ECO:0000313" key="9">
    <source>
        <dbReference type="Proteomes" id="UP000053091"/>
    </source>
</evidence>
<protein>
    <recommendedName>
        <fullName evidence="6">Ion-translocating oxidoreductase complex subunit G</fullName>
        <ecNumber evidence="6">7.-.-.-</ecNumber>
    </recommendedName>
    <alternativeName>
        <fullName evidence="6">Rnf electron transport complex subunit G</fullName>
    </alternativeName>
</protein>
<feature type="modified residue" description="FMN phosphoryl threonine" evidence="6">
    <location>
        <position position="168"/>
    </location>
</feature>
<dbReference type="Gene3D" id="3.90.1010.20">
    <property type="match status" value="1"/>
</dbReference>
<organism evidence="8">
    <name type="scientific">Lentimicrobium saccharophilum</name>
    <dbReference type="NCBI Taxonomy" id="1678841"/>
    <lineage>
        <taxon>Bacteria</taxon>
        <taxon>Pseudomonadati</taxon>
        <taxon>Bacteroidota</taxon>
        <taxon>Bacteroidia</taxon>
        <taxon>Bacteroidales</taxon>
        <taxon>Lentimicrobiaceae</taxon>
        <taxon>Lentimicrobium</taxon>
    </lineage>
</organism>
<evidence type="ECO:0000256" key="2">
    <source>
        <dbReference type="ARBA" id="ARBA00022553"/>
    </source>
</evidence>
<keyword evidence="6" id="KW-1278">Translocase</keyword>
<dbReference type="PIRSF" id="PIRSF006091">
    <property type="entry name" value="E_trnsport_RnfG"/>
    <property type="match status" value="1"/>
</dbReference>
<evidence type="ECO:0000256" key="4">
    <source>
        <dbReference type="ARBA" id="ARBA00022643"/>
    </source>
</evidence>
<evidence type="ECO:0000256" key="3">
    <source>
        <dbReference type="ARBA" id="ARBA00022630"/>
    </source>
</evidence>
<dbReference type="SMART" id="SM00900">
    <property type="entry name" value="FMN_bind"/>
    <property type="match status" value="1"/>
</dbReference>
<dbReference type="EC" id="7.-.-.-" evidence="6"/>
<dbReference type="Pfam" id="PF04205">
    <property type="entry name" value="FMN_bind"/>
    <property type="match status" value="1"/>
</dbReference>
<dbReference type="PATRIC" id="fig|1678841.3.peg.3701"/>
<feature type="domain" description="FMN-binding" evidence="7">
    <location>
        <begin position="96"/>
        <end position="185"/>
    </location>
</feature>
<proteinExistence type="inferred from homology"/>
<dbReference type="InterPro" id="IPR007329">
    <property type="entry name" value="FMN-bd"/>
</dbReference>
<dbReference type="STRING" id="1678841.TBC1_12932"/>
<comment type="subunit">
    <text evidence="6">The complex is composed of six subunits: RnfA, RnfB, RnfC, RnfD, RnfE and RnfG.</text>
</comment>
<comment type="function">
    <text evidence="6">Part of a membrane-bound complex that couples electron transfer with translocation of ions across the membrane.</text>
</comment>
<keyword evidence="5 6" id="KW-0249">Electron transport</keyword>
<name>A0A0S7C7B2_9BACT</name>
<keyword evidence="6" id="KW-0472">Membrane</keyword>
<dbReference type="PANTHER" id="PTHR36118:SF1">
    <property type="entry name" value="ION-TRANSLOCATING OXIDOREDUCTASE COMPLEX SUBUNIT G"/>
    <property type="match status" value="1"/>
</dbReference>
<comment type="subcellular location">
    <subcellularLocation>
        <location evidence="6">Cell membrane</location>
        <topology evidence="6">Single-pass membrane protein</topology>
    </subcellularLocation>
</comment>
<dbReference type="GO" id="GO:0005886">
    <property type="term" value="C:plasma membrane"/>
    <property type="evidence" value="ECO:0007669"/>
    <property type="project" value="UniProtKB-SubCell"/>
</dbReference>
<keyword evidence="1 6" id="KW-0813">Transport</keyword>
<evidence type="ECO:0000256" key="6">
    <source>
        <dbReference type="HAMAP-Rule" id="MF_00479"/>
    </source>
</evidence>
<dbReference type="GO" id="GO:0022900">
    <property type="term" value="P:electron transport chain"/>
    <property type="evidence" value="ECO:0007669"/>
    <property type="project" value="UniProtKB-UniRule"/>
</dbReference>
<sequence length="192" mass="20375">MAKLESTFKNMVLVLLGISLVASFALGAVYNLTKDPIAKAQQLKKEAAIKQVVPEFEQLEPVTVTPADGGDPVVINKAISGGEVVGYAVETYSDKGFGGKVQLMIGFLPDGTIFNTAVLKHTETPGLGDKMDASKSSFPEQFKNQNPESFTLKVKKDGGQVDAITAATISSRAFCDGVQRAYDAVKTEGGEK</sequence>
<evidence type="ECO:0000313" key="8">
    <source>
        <dbReference type="EMBL" id="GAP45112.1"/>
    </source>
</evidence>
<dbReference type="GO" id="GO:0009055">
    <property type="term" value="F:electron transfer activity"/>
    <property type="evidence" value="ECO:0007669"/>
    <property type="project" value="InterPro"/>
</dbReference>
<comment type="similarity">
    <text evidence="6">Belongs to the RnfG family.</text>
</comment>